<evidence type="ECO:0000256" key="1">
    <source>
        <dbReference type="SAM" id="MobiDB-lite"/>
    </source>
</evidence>
<proteinExistence type="predicted"/>
<accession>A0AAN9I616</accession>
<evidence type="ECO:0000313" key="3">
    <source>
        <dbReference type="Proteomes" id="UP001372338"/>
    </source>
</evidence>
<dbReference type="PANTHER" id="PTHR34657:SF10">
    <property type="entry name" value="F21M11.6 PROTEIN"/>
    <property type="match status" value="1"/>
</dbReference>
<organism evidence="2 3">
    <name type="scientific">Crotalaria pallida</name>
    <name type="common">Smooth rattlebox</name>
    <name type="synonym">Crotalaria striata</name>
    <dbReference type="NCBI Taxonomy" id="3830"/>
    <lineage>
        <taxon>Eukaryota</taxon>
        <taxon>Viridiplantae</taxon>
        <taxon>Streptophyta</taxon>
        <taxon>Embryophyta</taxon>
        <taxon>Tracheophyta</taxon>
        <taxon>Spermatophyta</taxon>
        <taxon>Magnoliopsida</taxon>
        <taxon>eudicotyledons</taxon>
        <taxon>Gunneridae</taxon>
        <taxon>Pentapetalae</taxon>
        <taxon>rosids</taxon>
        <taxon>fabids</taxon>
        <taxon>Fabales</taxon>
        <taxon>Fabaceae</taxon>
        <taxon>Papilionoideae</taxon>
        <taxon>50 kb inversion clade</taxon>
        <taxon>genistoids sensu lato</taxon>
        <taxon>core genistoids</taxon>
        <taxon>Crotalarieae</taxon>
        <taxon>Crotalaria</taxon>
    </lineage>
</organism>
<protein>
    <submittedName>
        <fullName evidence="2">Uncharacterized protein</fullName>
    </submittedName>
</protein>
<comment type="caution">
    <text evidence="2">The sequence shown here is derived from an EMBL/GenBank/DDBJ whole genome shotgun (WGS) entry which is preliminary data.</text>
</comment>
<gene>
    <name evidence="2" type="ORF">RIF29_20101</name>
</gene>
<keyword evidence="3" id="KW-1185">Reference proteome</keyword>
<name>A0AAN9I616_CROPI</name>
<reference evidence="2 3" key="1">
    <citation type="submission" date="2024-01" db="EMBL/GenBank/DDBJ databases">
        <title>The genomes of 5 underutilized Papilionoideae crops provide insights into root nodulation and disease resistanc.</title>
        <authorList>
            <person name="Yuan L."/>
        </authorList>
    </citation>
    <scope>NUCLEOTIDE SEQUENCE [LARGE SCALE GENOMIC DNA]</scope>
    <source>
        <strain evidence="2">ZHUSHIDOU_FW_LH</strain>
        <tissue evidence="2">Leaf</tissue>
    </source>
</reference>
<sequence>MNEKPIPKPGPSSDLSIGWKGMVKPTRPSNHLLAGCLAYEYLTEGTLMGQPWPMERKRKRAKRGKKEKERYAEVVRHHR</sequence>
<feature type="compositionally biased region" description="Basic and acidic residues" evidence="1">
    <location>
        <begin position="66"/>
        <end position="79"/>
    </location>
</feature>
<dbReference type="Proteomes" id="UP001372338">
    <property type="component" value="Unassembled WGS sequence"/>
</dbReference>
<feature type="region of interest" description="Disordered" evidence="1">
    <location>
        <begin position="53"/>
        <end position="79"/>
    </location>
</feature>
<dbReference type="PANTHER" id="PTHR34657">
    <property type="entry name" value="EMBRYO SAC DEVELOPMENT ARREST 6"/>
    <property type="match status" value="1"/>
</dbReference>
<evidence type="ECO:0000313" key="2">
    <source>
        <dbReference type="EMBL" id="KAK7267427.1"/>
    </source>
</evidence>
<feature type="compositionally biased region" description="Basic residues" evidence="1">
    <location>
        <begin position="56"/>
        <end position="65"/>
    </location>
</feature>
<dbReference type="AlphaFoldDB" id="A0AAN9I616"/>
<dbReference type="EMBL" id="JAYWIO010000004">
    <property type="protein sequence ID" value="KAK7267427.1"/>
    <property type="molecule type" value="Genomic_DNA"/>
</dbReference>